<feature type="region of interest" description="Disordered" evidence="1">
    <location>
        <begin position="1"/>
        <end position="178"/>
    </location>
</feature>
<feature type="compositionally biased region" description="Basic residues" evidence="1">
    <location>
        <begin position="71"/>
        <end position="85"/>
    </location>
</feature>
<dbReference type="Proteomes" id="UP000823388">
    <property type="component" value="Chromosome 4K"/>
</dbReference>
<keyword evidence="3" id="KW-1185">Reference proteome</keyword>
<dbReference type="AlphaFoldDB" id="A0A8T0TDJ3"/>
<feature type="compositionally biased region" description="Pro residues" evidence="1">
    <location>
        <begin position="110"/>
        <end position="127"/>
    </location>
</feature>
<comment type="caution">
    <text evidence="2">The sequence shown here is derived from an EMBL/GenBank/DDBJ whole genome shotgun (WGS) entry which is preliminary data.</text>
</comment>
<protein>
    <submittedName>
        <fullName evidence="2">Uncharacterized protein</fullName>
    </submittedName>
</protein>
<dbReference type="EMBL" id="CM029043">
    <property type="protein sequence ID" value="KAG2609872.1"/>
    <property type="molecule type" value="Genomic_DNA"/>
</dbReference>
<evidence type="ECO:0000313" key="3">
    <source>
        <dbReference type="Proteomes" id="UP000823388"/>
    </source>
</evidence>
<sequence>MSPARPRPGHFSIPPAPAAPATPTPGSPRAGAPGLAFALKQGFAMFSRPRGRGRGGRWRGGNGRSLVATPGRRRAPPRRGPRARRQVTAGAKAKRAPVRHEVAVGGAPRTNPPHRPFPTARSPPPIPRFGSVPPARSGATAREAKLACDRQKRNKRDPERGKWGGRKTPRESERDSRRASAFANFCFACSARRCARALSRPGEREESGRGEP</sequence>
<feature type="compositionally biased region" description="Basic and acidic residues" evidence="1">
    <location>
        <begin position="142"/>
        <end position="178"/>
    </location>
</feature>
<gene>
    <name evidence="2" type="ORF">PVAP13_4KG072900</name>
</gene>
<organism evidence="2 3">
    <name type="scientific">Panicum virgatum</name>
    <name type="common">Blackwell switchgrass</name>
    <dbReference type="NCBI Taxonomy" id="38727"/>
    <lineage>
        <taxon>Eukaryota</taxon>
        <taxon>Viridiplantae</taxon>
        <taxon>Streptophyta</taxon>
        <taxon>Embryophyta</taxon>
        <taxon>Tracheophyta</taxon>
        <taxon>Spermatophyta</taxon>
        <taxon>Magnoliopsida</taxon>
        <taxon>Liliopsida</taxon>
        <taxon>Poales</taxon>
        <taxon>Poaceae</taxon>
        <taxon>PACMAD clade</taxon>
        <taxon>Panicoideae</taxon>
        <taxon>Panicodae</taxon>
        <taxon>Paniceae</taxon>
        <taxon>Panicinae</taxon>
        <taxon>Panicum</taxon>
        <taxon>Panicum sect. Hiantes</taxon>
    </lineage>
</organism>
<name>A0A8T0TDJ3_PANVG</name>
<feature type="compositionally biased region" description="Pro residues" evidence="1">
    <location>
        <begin position="14"/>
        <end position="26"/>
    </location>
</feature>
<evidence type="ECO:0000256" key="1">
    <source>
        <dbReference type="SAM" id="MobiDB-lite"/>
    </source>
</evidence>
<accession>A0A8T0TDJ3</accession>
<proteinExistence type="predicted"/>
<evidence type="ECO:0000313" key="2">
    <source>
        <dbReference type="EMBL" id="KAG2609872.1"/>
    </source>
</evidence>
<reference evidence="2" key="1">
    <citation type="submission" date="2020-05" db="EMBL/GenBank/DDBJ databases">
        <title>WGS assembly of Panicum virgatum.</title>
        <authorList>
            <person name="Lovell J.T."/>
            <person name="Jenkins J."/>
            <person name="Shu S."/>
            <person name="Juenger T.E."/>
            <person name="Schmutz J."/>
        </authorList>
    </citation>
    <scope>NUCLEOTIDE SEQUENCE</scope>
    <source>
        <strain evidence="2">AP13</strain>
    </source>
</reference>